<reference evidence="1" key="1">
    <citation type="submission" date="2020-05" db="UniProtKB">
        <authorList>
            <consortium name="EnsemblMetazoa"/>
        </authorList>
    </citation>
    <scope>IDENTIFICATION</scope>
    <source>
        <strain evidence="1">Jacobina</strain>
    </source>
</reference>
<protein>
    <submittedName>
        <fullName evidence="1">Uncharacterized protein</fullName>
    </submittedName>
</protein>
<evidence type="ECO:0000313" key="1">
    <source>
        <dbReference type="EnsemblMetazoa" id="LLOJ010034-PA"/>
    </source>
</evidence>
<evidence type="ECO:0000313" key="2">
    <source>
        <dbReference type="Proteomes" id="UP000092461"/>
    </source>
</evidence>
<name>A0A1B0CY36_LUTLO</name>
<dbReference type="VEuPathDB" id="VectorBase:LLOJ010034"/>
<dbReference type="Proteomes" id="UP000092461">
    <property type="component" value="Unassembled WGS sequence"/>
</dbReference>
<dbReference type="EnsemblMetazoa" id="LLOJ010034-RA">
    <property type="protein sequence ID" value="LLOJ010034-PA"/>
    <property type="gene ID" value="LLOJ010034"/>
</dbReference>
<proteinExistence type="predicted"/>
<sequence>MCTGNPCPICRDIKEIPWKFPLVKKLA</sequence>
<keyword evidence="2" id="KW-1185">Reference proteome</keyword>
<organism evidence="1 2">
    <name type="scientific">Lutzomyia longipalpis</name>
    <name type="common">Sand fly</name>
    <dbReference type="NCBI Taxonomy" id="7200"/>
    <lineage>
        <taxon>Eukaryota</taxon>
        <taxon>Metazoa</taxon>
        <taxon>Ecdysozoa</taxon>
        <taxon>Arthropoda</taxon>
        <taxon>Hexapoda</taxon>
        <taxon>Insecta</taxon>
        <taxon>Pterygota</taxon>
        <taxon>Neoptera</taxon>
        <taxon>Endopterygota</taxon>
        <taxon>Diptera</taxon>
        <taxon>Nematocera</taxon>
        <taxon>Psychodoidea</taxon>
        <taxon>Psychodidae</taxon>
        <taxon>Lutzomyia</taxon>
        <taxon>Lutzomyia</taxon>
    </lineage>
</organism>
<accession>A0A1B0CY36</accession>
<dbReference type="AlphaFoldDB" id="A0A1B0CY36"/>
<dbReference type="EMBL" id="AJWK01035362">
    <property type="status" value="NOT_ANNOTATED_CDS"/>
    <property type="molecule type" value="Genomic_DNA"/>
</dbReference>